<evidence type="ECO:0000256" key="1">
    <source>
        <dbReference type="ARBA" id="ARBA00022741"/>
    </source>
</evidence>
<keyword evidence="5" id="KW-1185">Reference proteome</keyword>
<dbReference type="Proteomes" id="UP001212841">
    <property type="component" value="Unassembled WGS sequence"/>
</dbReference>
<sequence>MYSPSGAFPQDRALSTFDPTDKVRVVVVGDPGVGKTSLLNILCHGEPLRAHARTAGVNVDVKVHDHTRTSKPYFVEFIDVAGSCKHRHSRSIFYSNINGIILVHDTINRKSYNNLWKWIQEVFNSEPYQAGNAAKAGSMSKSTTGLNYDVDLRIGSNTSTKSRVPILVVGTKVDAAVDQGFRKRCSITEEFGGEAVYLNTQSVESFIGVSDRFDSFLNDVINTRFASRQDGSIGRRGVLGSYDALNNRGSIDTLAGGVSPEMHRRPFGRAGSPHRAFSAGNLTSI</sequence>
<dbReference type="PANTHER" id="PTHR24073">
    <property type="entry name" value="DRAB5-RELATED"/>
    <property type="match status" value="1"/>
</dbReference>
<dbReference type="Gene3D" id="3.40.50.300">
    <property type="entry name" value="P-loop containing nucleotide triphosphate hydrolases"/>
    <property type="match status" value="1"/>
</dbReference>
<evidence type="ECO:0000256" key="2">
    <source>
        <dbReference type="ARBA" id="ARBA00023134"/>
    </source>
</evidence>
<dbReference type="SUPFAM" id="SSF52540">
    <property type="entry name" value="P-loop containing nucleoside triphosphate hydrolases"/>
    <property type="match status" value="1"/>
</dbReference>
<dbReference type="EMBL" id="JADGJD010000003">
    <property type="protein sequence ID" value="KAJ3057439.1"/>
    <property type="molecule type" value="Genomic_DNA"/>
</dbReference>
<accession>A0AAD5SLQ2</accession>
<evidence type="ECO:0000313" key="5">
    <source>
        <dbReference type="Proteomes" id="UP001212841"/>
    </source>
</evidence>
<keyword evidence="2" id="KW-0342">GTP-binding</keyword>
<dbReference type="Pfam" id="PF00071">
    <property type="entry name" value="Ras"/>
    <property type="match status" value="1"/>
</dbReference>
<name>A0AAD5SLQ2_9FUNG</name>
<keyword evidence="1" id="KW-0547">Nucleotide-binding</keyword>
<organism evidence="4 5">
    <name type="scientific">Rhizophlyctis rosea</name>
    <dbReference type="NCBI Taxonomy" id="64517"/>
    <lineage>
        <taxon>Eukaryota</taxon>
        <taxon>Fungi</taxon>
        <taxon>Fungi incertae sedis</taxon>
        <taxon>Chytridiomycota</taxon>
        <taxon>Chytridiomycota incertae sedis</taxon>
        <taxon>Chytridiomycetes</taxon>
        <taxon>Rhizophlyctidales</taxon>
        <taxon>Rhizophlyctidaceae</taxon>
        <taxon>Rhizophlyctis</taxon>
    </lineage>
</organism>
<evidence type="ECO:0000313" key="4">
    <source>
        <dbReference type="EMBL" id="KAJ3057439.1"/>
    </source>
</evidence>
<feature type="region of interest" description="Disordered" evidence="3">
    <location>
        <begin position="264"/>
        <end position="285"/>
    </location>
</feature>
<dbReference type="GO" id="GO:0005525">
    <property type="term" value="F:GTP binding"/>
    <property type="evidence" value="ECO:0007669"/>
    <property type="project" value="UniProtKB-KW"/>
</dbReference>
<evidence type="ECO:0000256" key="3">
    <source>
        <dbReference type="SAM" id="MobiDB-lite"/>
    </source>
</evidence>
<dbReference type="GO" id="GO:0003924">
    <property type="term" value="F:GTPase activity"/>
    <property type="evidence" value="ECO:0007669"/>
    <property type="project" value="InterPro"/>
</dbReference>
<dbReference type="InterPro" id="IPR001806">
    <property type="entry name" value="Small_GTPase"/>
</dbReference>
<dbReference type="SMART" id="SM00175">
    <property type="entry name" value="RAB"/>
    <property type="match status" value="1"/>
</dbReference>
<proteinExistence type="predicted"/>
<protein>
    <recommendedName>
        <fullName evidence="6">P-loop containing nucleoside triphosphate hydrolase protein</fullName>
    </recommendedName>
</protein>
<dbReference type="PROSITE" id="PS51419">
    <property type="entry name" value="RAB"/>
    <property type="match status" value="1"/>
</dbReference>
<reference evidence="4" key="1">
    <citation type="submission" date="2020-05" db="EMBL/GenBank/DDBJ databases">
        <title>Phylogenomic resolution of chytrid fungi.</title>
        <authorList>
            <person name="Stajich J.E."/>
            <person name="Amses K."/>
            <person name="Simmons R."/>
            <person name="Seto K."/>
            <person name="Myers J."/>
            <person name="Bonds A."/>
            <person name="Quandt C.A."/>
            <person name="Barry K."/>
            <person name="Liu P."/>
            <person name="Grigoriev I."/>
            <person name="Longcore J.E."/>
            <person name="James T.Y."/>
        </authorList>
    </citation>
    <scope>NUCLEOTIDE SEQUENCE</scope>
    <source>
        <strain evidence="4">JEL0318</strain>
    </source>
</reference>
<comment type="caution">
    <text evidence="4">The sequence shown here is derived from an EMBL/GenBank/DDBJ whole genome shotgun (WGS) entry which is preliminary data.</text>
</comment>
<dbReference type="AlphaFoldDB" id="A0AAD5SLQ2"/>
<dbReference type="PRINTS" id="PR00449">
    <property type="entry name" value="RASTRNSFRMNG"/>
</dbReference>
<dbReference type="InterPro" id="IPR027417">
    <property type="entry name" value="P-loop_NTPase"/>
</dbReference>
<gene>
    <name evidence="4" type="ORF">HK097_006367</name>
</gene>
<evidence type="ECO:0008006" key="6">
    <source>
        <dbReference type="Google" id="ProtNLM"/>
    </source>
</evidence>